<sequence length="495" mass="57864">MTINSQERAQQWTVKEEASQQMDNSEDFINQPHQTINIQDALLTRLEEARQQFPERFSKSVQVLAAVDDTIDGEWEQRLRQTKEKLTEVCVMLIPYYLGDFHWIGVLIKYKMDGQIEWAEFIDPVKNSTFQPDKLQKQFTKIYPGVILKSKTFQKHNDQKLSARLTIENLLKAAEKAVLTEVHNPNTHYSPSQMFDNPKTNAYLTDDEQTKWQTVEENVLTATSLEGNILKLRYPTQTLRSELETLNIQEASESPVKVPRTESEIEQYEMLKTQLETCLAEYDISIKEEFEQLVIQKKQEVESLKKEGKHKDAQKRQNSLSELEIELLFDRIEAMKPSHSSVSNENPEKKSKNDHLDDDSSKEFEKKEIVEMVSCRVEERSITEENLKNMQKDFSSMPFCSERFIICLLYYISLKLVGDTIVSDDSIKVPDRIETEIEKEFEHLRERLKIEELESKEIRNLVETAFINVKNDKWKVALITLKKLLERISPLDMGE</sequence>
<dbReference type="EMBL" id="CAJNOQ010015427">
    <property type="protein sequence ID" value="CAF1361245.1"/>
    <property type="molecule type" value="Genomic_DNA"/>
</dbReference>
<feature type="compositionally biased region" description="Basic and acidic residues" evidence="1">
    <location>
        <begin position="346"/>
        <end position="362"/>
    </location>
</feature>
<dbReference type="AlphaFoldDB" id="A0A815I550"/>
<evidence type="ECO:0000313" key="2">
    <source>
        <dbReference type="EMBL" id="CAF1361245.1"/>
    </source>
</evidence>
<dbReference type="OrthoDB" id="10063240at2759"/>
<gene>
    <name evidence="2" type="ORF">GPM918_LOCUS31391</name>
    <name evidence="3" type="ORF">SRO942_LOCUS32029</name>
</gene>
<feature type="region of interest" description="Disordered" evidence="1">
    <location>
        <begin position="336"/>
        <end position="362"/>
    </location>
</feature>
<evidence type="ECO:0000256" key="1">
    <source>
        <dbReference type="SAM" id="MobiDB-lite"/>
    </source>
</evidence>
<feature type="non-terminal residue" evidence="2">
    <location>
        <position position="495"/>
    </location>
</feature>
<dbReference type="Proteomes" id="UP000681722">
    <property type="component" value="Unassembled WGS sequence"/>
</dbReference>
<protein>
    <recommendedName>
        <fullName evidence="5">Ubiquitin-like protease family profile domain-containing protein</fullName>
    </recommendedName>
</protein>
<organism evidence="2 4">
    <name type="scientific">Didymodactylos carnosus</name>
    <dbReference type="NCBI Taxonomy" id="1234261"/>
    <lineage>
        <taxon>Eukaryota</taxon>
        <taxon>Metazoa</taxon>
        <taxon>Spiralia</taxon>
        <taxon>Gnathifera</taxon>
        <taxon>Rotifera</taxon>
        <taxon>Eurotatoria</taxon>
        <taxon>Bdelloidea</taxon>
        <taxon>Philodinida</taxon>
        <taxon>Philodinidae</taxon>
        <taxon>Didymodactylos</taxon>
    </lineage>
</organism>
<evidence type="ECO:0000313" key="4">
    <source>
        <dbReference type="Proteomes" id="UP000663829"/>
    </source>
</evidence>
<reference evidence="2" key="1">
    <citation type="submission" date="2021-02" db="EMBL/GenBank/DDBJ databases">
        <authorList>
            <person name="Nowell W R."/>
        </authorList>
    </citation>
    <scope>NUCLEOTIDE SEQUENCE</scope>
</reference>
<dbReference type="Proteomes" id="UP000663829">
    <property type="component" value="Unassembled WGS sequence"/>
</dbReference>
<comment type="caution">
    <text evidence="2">The sequence shown here is derived from an EMBL/GenBank/DDBJ whole genome shotgun (WGS) entry which is preliminary data.</text>
</comment>
<evidence type="ECO:0008006" key="5">
    <source>
        <dbReference type="Google" id="ProtNLM"/>
    </source>
</evidence>
<name>A0A815I550_9BILA</name>
<keyword evidence="4" id="KW-1185">Reference proteome</keyword>
<accession>A0A815I550</accession>
<proteinExistence type="predicted"/>
<dbReference type="EMBL" id="CAJOBC010070137">
    <property type="protein sequence ID" value="CAF4239740.1"/>
    <property type="molecule type" value="Genomic_DNA"/>
</dbReference>
<evidence type="ECO:0000313" key="3">
    <source>
        <dbReference type="EMBL" id="CAF4239740.1"/>
    </source>
</evidence>